<dbReference type="InterPro" id="IPR052933">
    <property type="entry name" value="DNA_Protect_Modify"/>
</dbReference>
<comment type="caution">
    <text evidence="3">The sequence shown here is derived from an EMBL/GenBank/DDBJ whole genome shotgun (WGS) entry which is preliminary data.</text>
</comment>
<sequence>MQNNQVETIYGWLDDGAHIIARDREIPYIEALADTGEAYFLGEASRTLSEAGEQKMKELIEKADFSQCSHESIRKAFQLAILKGLKNIPHPNRQMTPDTIGLFIGYLVNKFMGRKKGLTLFDPAVGTGNLLLAVLNQLAETPGKAFGSEIDDVLIKLAYVQANLQQKEIELFNQDSLQPIFMDPVDAVICDLPVGYYPDDESARAFRLKADEGHSFSHHLFIEQSLTYTKPGGYLFFMIPNHLFESSQSDQLRTFLKETAHINAVLQLPLSIFKDEAHAKSILVLQKQGEGAKSPKHVLLAELPSFSNKEAMLKMTAKLDNWFKQEKS</sequence>
<dbReference type="Proteomes" id="UP000036168">
    <property type="component" value="Unassembled WGS sequence"/>
</dbReference>
<keyword evidence="6" id="KW-1185">Reference proteome</keyword>
<evidence type="ECO:0000259" key="1">
    <source>
        <dbReference type="Pfam" id="PF02384"/>
    </source>
</evidence>
<dbReference type="InterPro" id="IPR048375">
    <property type="entry name" value="YtxK-like_N"/>
</dbReference>
<dbReference type="PRINTS" id="PR00507">
    <property type="entry name" value="N12N6MTFRASE"/>
</dbReference>
<feature type="domain" description="YtxK-like N-terminal helical" evidence="2">
    <location>
        <begin position="7"/>
        <end position="85"/>
    </location>
</feature>
<evidence type="ECO:0000313" key="3">
    <source>
        <dbReference type="EMBL" id="KRT94715.1"/>
    </source>
</evidence>
<dbReference type="Proteomes" id="UP001341297">
    <property type="component" value="Unassembled WGS sequence"/>
</dbReference>
<reference evidence="4 6" key="3">
    <citation type="submission" date="2023-03" db="EMBL/GenBank/DDBJ databases">
        <title>Agriculturally important microbes genome sequencing.</title>
        <authorList>
            <person name="Dunlap C."/>
        </authorList>
    </citation>
    <scope>NUCLEOTIDE SEQUENCE [LARGE SCALE GENOMIC DNA]</scope>
    <source>
        <strain evidence="4 6">CBP-3203</strain>
    </source>
</reference>
<keyword evidence="4" id="KW-0489">Methyltransferase</keyword>
<reference evidence="3" key="2">
    <citation type="submission" date="2015-10" db="EMBL/GenBank/DDBJ databases">
        <authorList>
            <person name="Gilbert D.G."/>
        </authorList>
    </citation>
    <scope>NUCLEOTIDE SEQUENCE</scope>
    <source>
        <strain evidence="3">GO-13</strain>
    </source>
</reference>
<evidence type="ECO:0000313" key="6">
    <source>
        <dbReference type="Proteomes" id="UP001341297"/>
    </source>
</evidence>
<gene>
    <name evidence="3" type="ORF">AB447_213755</name>
    <name evidence="4" type="ORF">P8828_12245</name>
</gene>
<keyword evidence="4" id="KW-0645">Protease</keyword>
<dbReference type="RefSeq" id="WP_048356212.1">
    <property type="nucleotide sequence ID" value="NZ_CP023481.1"/>
</dbReference>
<dbReference type="OrthoDB" id="9788159at2"/>
<dbReference type="GO" id="GO:0003677">
    <property type="term" value="F:DNA binding"/>
    <property type="evidence" value="ECO:0007669"/>
    <property type="project" value="InterPro"/>
</dbReference>
<evidence type="ECO:0000313" key="4">
    <source>
        <dbReference type="EMBL" id="MEC0485605.1"/>
    </source>
</evidence>
<dbReference type="AlphaFoldDB" id="A0A0T6BST0"/>
<accession>A0A0T6BST0</accession>
<dbReference type="GO" id="GO:0006508">
    <property type="term" value="P:proteolysis"/>
    <property type="evidence" value="ECO:0007669"/>
    <property type="project" value="UniProtKB-KW"/>
</dbReference>
<dbReference type="InterPro" id="IPR016843">
    <property type="entry name" value="S-AdoMet-dep_Ade-MeTrfase_prd"/>
</dbReference>
<dbReference type="PANTHER" id="PTHR41313">
    <property type="entry name" value="ADENINE-SPECIFIC METHYLTRANSFERASE"/>
    <property type="match status" value="1"/>
</dbReference>
<proteinExistence type="predicted"/>
<evidence type="ECO:0000313" key="5">
    <source>
        <dbReference type="Proteomes" id="UP000036168"/>
    </source>
</evidence>
<dbReference type="EMBL" id="JARRTL010000010">
    <property type="protein sequence ID" value="MEC0485605.1"/>
    <property type="molecule type" value="Genomic_DNA"/>
</dbReference>
<dbReference type="GO" id="GO:0008233">
    <property type="term" value="F:peptidase activity"/>
    <property type="evidence" value="ECO:0007669"/>
    <property type="project" value="UniProtKB-KW"/>
</dbReference>
<evidence type="ECO:0000259" key="2">
    <source>
        <dbReference type="Pfam" id="PF21106"/>
    </source>
</evidence>
<dbReference type="InterPro" id="IPR003356">
    <property type="entry name" value="DNA_methylase_A-5"/>
</dbReference>
<dbReference type="Gene3D" id="3.40.50.150">
    <property type="entry name" value="Vaccinia Virus protein VP39"/>
    <property type="match status" value="1"/>
</dbReference>
<reference evidence="3 5" key="1">
    <citation type="journal article" date="2015" name="Int. J. Syst. Evol. Microbiol.">
        <title>Bacillus glycinifermentans sp. nov., isolated from fermented soybean paste.</title>
        <authorList>
            <person name="Kim S.J."/>
            <person name="Dunlap C.A."/>
            <person name="Kwon S.W."/>
            <person name="Rooney A.P."/>
        </authorList>
    </citation>
    <scope>NUCLEOTIDE SEQUENCE [LARGE SCALE GENOMIC DNA]</scope>
    <source>
        <strain evidence="3 5">GO-13</strain>
    </source>
</reference>
<dbReference type="PIRSF" id="PIRSF026567">
    <property type="entry name" value="Adenine_mtase_bact_prd"/>
    <property type="match status" value="1"/>
</dbReference>
<dbReference type="Gene3D" id="1.10.150.470">
    <property type="match status" value="1"/>
</dbReference>
<dbReference type="GO" id="GO:0008170">
    <property type="term" value="F:N-methyltransferase activity"/>
    <property type="evidence" value="ECO:0007669"/>
    <property type="project" value="InterPro"/>
</dbReference>
<dbReference type="InterPro" id="IPR029063">
    <property type="entry name" value="SAM-dependent_MTases_sf"/>
</dbReference>
<protein>
    <submittedName>
        <fullName evidence="4">Class I SAM-dependent methyltransferase</fullName>
    </submittedName>
</protein>
<dbReference type="Pfam" id="PF02384">
    <property type="entry name" value="N6_Mtase"/>
    <property type="match status" value="1"/>
</dbReference>
<organism evidence="3 5">
    <name type="scientific">Bacillus glycinifermentans</name>
    <dbReference type="NCBI Taxonomy" id="1664069"/>
    <lineage>
        <taxon>Bacteria</taxon>
        <taxon>Bacillati</taxon>
        <taxon>Bacillota</taxon>
        <taxon>Bacilli</taxon>
        <taxon>Bacillales</taxon>
        <taxon>Bacillaceae</taxon>
        <taxon>Bacillus</taxon>
    </lineage>
</organism>
<dbReference type="Pfam" id="PF21106">
    <property type="entry name" value="YtxK_like"/>
    <property type="match status" value="1"/>
</dbReference>
<feature type="domain" description="DNA methylase adenine-specific" evidence="1">
    <location>
        <begin position="96"/>
        <end position="310"/>
    </location>
</feature>
<dbReference type="GO" id="GO:0032259">
    <property type="term" value="P:methylation"/>
    <property type="evidence" value="ECO:0007669"/>
    <property type="project" value="UniProtKB-KW"/>
</dbReference>
<dbReference type="SUPFAM" id="SSF53335">
    <property type="entry name" value="S-adenosyl-L-methionine-dependent methyltransferases"/>
    <property type="match status" value="1"/>
</dbReference>
<dbReference type="CDD" id="cd02440">
    <property type="entry name" value="AdoMet_MTases"/>
    <property type="match status" value="1"/>
</dbReference>
<dbReference type="EMBL" id="LECW02000005">
    <property type="protein sequence ID" value="KRT94715.1"/>
    <property type="molecule type" value="Genomic_DNA"/>
</dbReference>
<dbReference type="STRING" id="1664069.BGLY_3473"/>
<name>A0A0T6BST0_9BACI</name>
<keyword evidence="4" id="KW-0378">Hydrolase</keyword>
<dbReference type="PANTHER" id="PTHR41313:SF1">
    <property type="entry name" value="DNA METHYLASE ADENINE-SPECIFIC DOMAIN-CONTAINING PROTEIN"/>
    <property type="match status" value="1"/>
</dbReference>
<keyword evidence="4" id="KW-0808">Transferase</keyword>